<organism evidence="1 2">
    <name type="scientific">candidate division WOR-3 bacterium</name>
    <dbReference type="NCBI Taxonomy" id="2052148"/>
    <lineage>
        <taxon>Bacteria</taxon>
        <taxon>Bacteria division WOR-3</taxon>
    </lineage>
</organism>
<dbReference type="InterPro" id="IPR009097">
    <property type="entry name" value="Cyclic_Pdiesterase"/>
</dbReference>
<name>A0A9D5K9N3_UNCW3</name>
<evidence type="ECO:0000313" key="2">
    <source>
        <dbReference type="Proteomes" id="UP000630660"/>
    </source>
</evidence>
<accession>A0A9D5K9N3</accession>
<dbReference type="Gene3D" id="3.90.1140.10">
    <property type="entry name" value="Cyclic phosphodiesterase"/>
    <property type="match status" value="1"/>
</dbReference>
<gene>
    <name evidence="1" type="ORF">GF359_07025</name>
</gene>
<protein>
    <recommendedName>
        <fullName evidence="3">2'-5' RNA ligase family protein</fullName>
    </recommendedName>
</protein>
<dbReference type="EMBL" id="WJKJ01000236">
    <property type="protein sequence ID" value="MBD3364951.1"/>
    <property type="molecule type" value="Genomic_DNA"/>
</dbReference>
<proteinExistence type="predicted"/>
<evidence type="ECO:0000313" key="1">
    <source>
        <dbReference type="EMBL" id="MBD3364951.1"/>
    </source>
</evidence>
<dbReference type="SUPFAM" id="SSF55144">
    <property type="entry name" value="LigT-like"/>
    <property type="match status" value="1"/>
</dbReference>
<comment type="caution">
    <text evidence="1">The sequence shown here is derived from an EMBL/GenBank/DDBJ whole genome shotgun (WGS) entry which is preliminary data.</text>
</comment>
<sequence>MPEMNVEPDKKKNVYGVVSLLHNNHMEKINKVWTELESSFGIKHLYEVPIPHFSYHVSADYPIDLLKIKLAAYTKGKKTFTVKTEGLGVFNTSEPVLYIPVVRNPVLSSFHRELWDLLSALAPEPLNYYHPDSWMPHITLIHGNIPEDRLPHVVSYLASKDFNWEIPVDNVSVICSSCSEVDPDSSFKLGRGT</sequence>
<dbReference type="Proteomes" id="UP000630660">
    <property type="component" value="Unassembled WGS sequence"/>
</dbReference>
<dbReference type="Pfam" id="PF13563">
    <property type="entry name" value="2_5_RNA_ligase2"/>
    <property type="match status" value="1"/>
</dbReference>
<reference evidence="1" key="1">
    <citation type="submission" date="2019-11" db="EMBL/GenBank/DDBJ databases">
        <title>Microbial mats filling the niche in hypersaline microbial mats.</title>
        <authorList>
            <person name="Wong H.L."/>
            <person name="Macleod F.I."/>
            <person name="White R.A. III"/>
            <person name="Burns B.P."/>
        </authorList>
    </citation>
    <scope>NUCLEOTIDE SEQUENCE</scope>
    <source>
        <strain evidence="1">Bin_327</strain>
    </source>
</reference>
<dbReference type="AlphaFoldDB" id="A0A9D5K9N3"/>
<evidence type="ECO:0008006" key="3">
    <source>
        <dbReference type="Google" id="ProtNLM"/>
    </source>
</evidence>